<sequence>SVLLAIINKLFDQSGIHGIIINSSILEVFRKKIFCLEKAVKKASKCGGRQLNALVTKLRTGPCYSFKVYYNEVDVVQLKNENTKLRGEKRVLEESLVQEKAQRLQVDKKAQEALEKAEKKRAFYKKKFVQLAKKVIKNGKKGRGPSNKKFHDYSKHHQKRIKNQLKEECQTTLSFLGMYNFIATKIEVLNTDTNQYETFNLELTNDDLDNINMWLYLKDKFNISNEAWHEIAMKANGVPNTYSIKKRIKELNSKWNLKPTPGDTEGVQLGFSDSLQEHIVKLQQTGEIKGGETIKIKLSGDGTNIGKRLTVVNFTFTILNEKELAMGEKGNYVLALIKTTETYDNTRESLADLRMEMSNLKEISVNNCTYQIEYFLGGDWKFLALVCGLGRANEDYACVWCKCPKQQRWDKSKKWSISDPTFGARTIDEIARFSIGKKFSYKARPLFDFIPMDHVIIDKLHLFLRISDVLIDLLIRELRRSDAIEKKKTFSDSFPRDKQKHMASYEEFFIDVKSWFGLFLNVYQAKDVTPYMHALHCHVPEFLSLYQNIAHYTQQGLEKYNDRASKDVFRSSNHKEIDALKQLFLKTNRI</sequence>
<protein>
    <submittedName>
        <fullName evidence="2">Uncharacterized protein</fullName>
    </submittedName>
</protein>
<dbReference type="PANTHER" id="PTHR31424">
    <property type="entry name" value="PROTEIN CBG23806"/>
    <property type="match status" value="1"/>
</dbReference>
<evidence type="ECO:0000313" key="2">
    <source>
        <dbReference type="EMBL" id="CAH3163606.1"/>
    </source>
</evidence>
<comment type="caution">
    <text evidence="2">The sequence shown here is derived from an EMBL/GenBank/DDBJ whole genome shotgun (WGS) entry which is preliminary data.</text>
</comment>
<name>A0ABN8QFM2_9CNID</name>
<dbReference type="Proteomes" id="UP001159405">
    <property type="component" value="Unassembled WGS sequence"/>
</dbReference>
<evidence type="ECO:0000256" key="1">
    <source>
        <dbReference type="SAM" id="Coils"/>
    </source>
</evidence>
<keyword evidence="1" id="KW-0175">Coiled coil</keyword>
<keyword evidence="3" id="KW-1185">Reference proteome</keyword>
<feature type="coiled-coil region" evidence="1">
    <location>
        <begin position="75"/>
        <end position="134"/>
    </location>
</feature>
<dbReference type="EMBL" id="CALNXK010000126">
    <property type="protein sequence ID" value="CAH3163606.1"/>
    <property type="molecule type" value="Genomic_DNA"/>
</dbReference>
<feature type="non-terminal residue" evidence="2">
    <location>
        <position position="1"/>
    </location>
</feature>
<organism evidence="2 3">
    <name type="scientific">Porites lobata</name>
    <dbReference type="NCBI Taxonomy" id="104759"/>
    <lineage>
        <taxon>Eukaryota</taxon>
        <taxon>Metazoa</taxon>
        <taxon>Cnidaria</taxon>
        <taxon>Anthozoa</taxon>
        <taxon>Hexacorallia</taxon>
        <taxon>Scleractinia</taxon>
        <taxon>Fungiina</taxon>
        <taxon>Poritidae</taxon>
        <taxon>Porites</taxon>
    </lineage>
</organism>
<dbReference type="PANTHER" id="PTHR31424:SF3">
    <property type="entry name" value="RING-TYPE DOMAIN-CONTAINING PROTEIN"/>
    <property type="match status" value="1"/>
</dbReference>
<reference evidence="2 3" key="1">
    <citation type="submission" date="2022-05" db="EMBL/GenBank/DDBJ databases">
        <authorList>
            <consortium name="Genoscope - CEA"/>
            <person name="William W."/>
        </authorList>
    </citation>
    <scope>NUCLEOTIDE SEQUENCE [LARGE SCALE GENOMIC DNA]</scope>
</reference>
<proteinExistence type="predicted"/>
<accession>A0ABN8QFM2</accession>
<gene>
    <name evidence="2" type="ORF">PLOB_00005939</name>
</gene>
<evidence type="ECO:0000313" key="3">
    <source>
        <dbReference type="Proteomes" id="UP001159405"/>
    </source>
</evidence>